<accession>W4H519</accession>
<dbReference type="AlphaFoldDB" id="W4H519"/>
<dbReference type="EMBL" id="KI913117">
    <property type="protein sequence ID" value="ETV86238.1"/>
    <property type="molecule type" value="Genomic_DNA"/>
</dbReference>
<organism evidence="1">
    <name type="scientific">Aphanomyces astaci</name>
    <name type="common">Crayfish plague agent</name>
    <dbReference type="NCBI Taxonomy" id="112090"/>
    <lineage>
        <taxon>Eukaryota</taxon>
        <taxon>Sar</taxon>
        <taxon>Stramenopiles</taxon>
        <taxon>Oomycota</taxon>
        <taxon>Saprolegniomycetes</taxon>
        <taxon>Saprolegniales</taxon>
        <taxon>Verrucalvaceae</taxon>
        <taxon>Aphanomyces</taxon>
    </lineage>
</organism>
<dbReference type="RefSeq" id="XP_009824710.1">
    <property type="nucleotide sequence ID" value="XM_009826408.1"/>
</dbReference>
<dbReference type="VEuPathDB" id="FungiDB:H257_02666"/>
<evidence type="ECO:0000313" key="1">
    <source>
        <dbReference type="EMBL" id="ETV86238.1"/>
    </source>
</evidence>
<name>W4H519_APHAT</name>
<gene>
    <name evidence="1" type="ORF">H257_02666</name>
</gene>
<proteinExistence type="predicted"/>
<sequence>MQVVRFDVLACHGMARVHSHLLFNHDSVCVNEGGVLVVVARLTKYMGTPIFREQLVPFSSNQSVEFIVQTLKLLAIDHAVPANLTFDELSLIKSTPFGALCRRFLDSKYLCGKRGGVAGGGAHEGADRFRAQVIQVHV</sequence>
<protein>
    <submittedName>
        <fullName evidence="1">Uncharacterized protein</fullName>
    </submittedName>
</protein>
<dbReference type="GeneID" id="20804662"/>
<reference evidence="1" key="1">
    <citation type="submission" date="2013-12" db="EMBL/GenBank/DDBJ databases">
        <title>The Genome Sequence of Aphanomyces astaci APO3.</title>
        <authorList>
            <consortium name="The Broad Institute Genomics Platform"/>
            <person name="Russ C."/>
            <person name="Tyler B."/>
            <person name="van West P."/>
            <person name="Dieguez-Uribeondo J."/>
            <person name="Young S.K."/>
            <person name="Zeng Q."/>
            <person name="Gargeya S."/>
            <person name="Fitzgerald M."/>
            <person name="Abouelleil A."/>
            <person name="Alvarado L."/>
            <person name="Chapman S.B."/>
            <person name="Gainer-Dewar J."/>
            <person name="Goldberg J."/>
            <person name="Griggs A."/>
            <person name="Gujja S."/>
            <person name="Hansen M."/>
            <person name="Howarth C."/>
            <person name="Imamovic A."/>
            <person name="Ireland A."/>
            <person name="Larimer J."/>
            <person name="McCowan C."/>
            <person name="Murphy C."/>
            <person name="Pearson M."/>
            <person name="Poon T.W."/>
            <person name="Priest M."/>
            <person name="Roberts A."/>
            <person name="Saif S."/>
            <person name="Shea T."/>
            <person name="Sykes S."/>
            <person name="Wortman J."/>
            <person name="Nusbaum C."/>
            <person name="Birren B."/>
        </authorList>
    </citation>
    <scope>NUCLEOTIDE SEQUENCE [LARGE SCALE GENOMIC DNA]</scope>
    <source>
        <strain evidence="1">APO3</strain>
    </source>
</reference>